<evidence type="ECO:0000256" key="3">
    <source>
        <dbReference type="ARBA" id="ARBA00023015"/>
    </source>
</evidence>
<feature type="region of interest" description="Disordered" evidence="7">
    <location>
        <begin position="620"/>
        <end position="671"/>
    </location>
</feature>
<dbReference type="Pfam" id="PF00271">
    <property type="entry name" value="Helicase_C"/>
    <property type="match status" value="1"/>
</dbReference>
<dbReference type="InterPro" id="IPR014978">
    <property type="entry name" value="Gln-Leu-Gln_QLQ"/>
</dbReference>
<comment type="subcellular location">
    <subcellularLocation>
        <location evidence="1">Nucleus</location>
    </subcellularLocation>
</comment>
<dbReference type="CDD" id="cd18793">
    <property type="entry name" value="SF2_C_SNF"/>
    <property type="match status" value="1"/>
</dbReference>
<feature type="compositionally biased region" description="Gly residues" evidence="7">
    <location>
        <begin position="171"/>
        <end position="180"/>
    </location>
</feature>
<feature type="region of interest" description="Disordered" evidence="7">
    <location>
        <begin position="1784"/>
        <end position="1985"/>
    </location>
</feature>
<dbReference type="GO" id="GO:0016787">
    <property type="term" value="F:hydrolase activity"/>
    <property type="evidence" value="ECO:0007669"/>
    <property type="project" value="UniProtKB-KW"/>
</dbReference>
<feature type="compositionally biased region" description="Basic and acidic residues" evidence="7">
    <location>
        <begin position="2301"/>
        <end position="2315"/>
    </location>
</feature>
<evidence type="ECO:0000313" key="13">
    <source>
        <dbReference type="Proteomes" id="UP000822688"/>
    </source>
</evidence>
<feature type="compositionally biased region" description="Polar residues" evidence="7">
    <location>
        <begin position="293"/>
        <end position="317"/>
    </location>
</feature>
<dbReference type="GO" id="GO:0006355">
    <property type="term" value="P:regulation of DNA-templated transcription"/>
    <property type="evidence" value="ECO:0007669"/>
    <property type="project" value="InterPro"/>
</dbReference>
<feature type="compositionally biased region" description="Acidic residues" evidence="7">
    <location>
        <begin position="1805"/>
        <end position="1878"/>
    </location>
</feature>
<evidence type="ECO:0000256" key="6">
    <source>
        <dbReference type="PROSITE-ProRule" id="PRU00035"/>
    </source>
</evidence>
<evidence type="ECO:0000256" key="1">
    <source>
        <dbReference type="ARBA" id="ARBA00004123"/>
    </source>
</evidence>
<dbReference type="Pfam" id="PF00176">
    <property type="entry name" value="SNF2-rel_dom"/>
    <property type="match status" value="1"/>
</dbReference>
<feature type="compositionally biased region" description="Basic residues" evidence="7">
    <location>
        <begin position="2316"/>
        <end position="2327"/>
    </location>
</feature>
<evidence type="ECO:0000256" key="7">
    <source>
        <dbReference type="SAM" id="MobiDB-lite"/>
    </source>
</evidence>
<feature type="compositionally biased region" description="Basic and acidic residues" evidence="7">
    <location>
        <begin position="1926"/>
        <end position="1937"/>
    </location>
</feature>
<keyword evidence="4 6" id="KW-0103">Bromodomain</keyword>
<feature type="region of interest" description="Disordered" evidence="7">
    <location>
        <begin position="2246"/>
        <end position="2458"/>
    </location>
</feature>
<feature type="compositionally biased region" description="Polar residues" evidence="7">
    <location>
        <begin position="621"/>
        <end position="633"/>
    </location>
</feature>
<dbReference type="InterPro" id="IPR014001">
    <property type="entry name" value="Helicase_ATP-bd"/>
</dbReference>
<dbReference type="Gene3D" id="3.40.50.300">
    <property type="entry name" value="P-loop containing nucleotide triphosphate hydrolases"/>
    <property type="match status" value="1"/>
</dbReference>
<proteinExistence type="predicted"/>
<dbReference type="InterPro" id="IPR001487">
    <property type="entry name" value="Bromodomain"/>
</dbReference>
<keyword evidence="5" id="KW-0539">Nucleus</keyword>
<sequence length="2458" mass="271077">MQGQGGEEPASSRPPAIAIAPDPPPCSSSQVEPSVQPVAPPVPSAPTSSSSGNQQVQAQGGVQESSQQSSQQSQASPPQGAGQQGAQQPSQAQQASQLQQQNSSSGGGSGSGAASSTASALAAWSQFPPAAQLFQQLQHLRDSGQTNDPRYKSIVAFLQAQQAAANSQGIGSSGGNSAGGPPGPLPPSIQQRLQQDGNSRSSSDSQATSLGNSDSSRGTQSHSQAAYLQQALVSAQQKAQANAYNQQKVSKPLQTGVPRDFSNVNNLNLQEMMHQQLAGRQLQQLAQPGNVAAGQTSSAEKPRNQARTASQQPSRSDAMTLAYPHGNFPRPISGPVQGVQNHQQRVQSSSSAPFSGMAPPPQQTPTSAPLPVNTPLPPQAQIPPQFLPQYQAHLAAMQKSAGQGGVMMAQTRPMAVSGAQLTAAVDQSRLGAGAGAAMLMTSSGLPLGGFPSAMPMSIFYQPMHTGSSSVSGGTAPDVNPSFVVYHNPTQSGDARTQSITTLQATTGSAITALPVSKPPIPESGAGETTDRSSSGSNQHVQPMAQPLVSRPSLPMGAAESFGPGLQSRHPPAQQQPSGFGFSKYQLTLLRNQILAFKKLRARKAGEVVIAEEIKRLINPPLRSSQHSSQTTVASRPKEQAPGSQATAKGPEPVVKVANEPTSKDADSKSKELSVLKEPVVSKELDIRDGGAKAGTTGSGIQAVDNGDAKGAPSIKQEAPLLKPEQGVKYESTVKTEAKVVEAKLNKVDTSRLPVSAATTNLAMSKPGVPAATMMPSMMQKPPAVVRPYRGPLFDFPAVAKRIDGAALSLTPQASLWGQPISLGYKVRELLLEEGVRAIDKKRADRLETIQDVLTTRNGKKLLQSYQIVRLRIEEKKLRLMELQHRVRDEVEEQQQEIMAMGERAYRKFVRLCERQRTDLSRQVMLLQRATREKHLKALFQWRKKLLESQWSARDSRVTRNRGVAKYHERMLREYSKRKDEDRNKRMEALKNNDVDAYREMLKQQQGQLPGDAGERFEVLSSFLTQTEEYLHKLGGKISAVKNHQEREEAAIAAAAAARAQGYSEEEAQQAAARASEDAGVNGYVNSGPHDSSVNKYYSLAHAVHEKIVKQPSMLAVGILRDYQMVGLQWMLSLYNNRLNGILADEMGLGKTVQVMALIAYLMEYKGNYGPHLIIVPNAVMVNWKSELLRWLPSVSCIYYVGHKDQRAKIFAQEVCSMKFNVLVTTYEFIMRDRSKLAKVDWKYIIIDEAQRMKDRESRLARDLDRFRCSRRLLLTGTPLQNDLHELWSLLNLLLPEVFDNSKSFHEWFSKPFQKEDKQTEEDDWLETEKKVIVIHRLHQILEPFMLRRRVEDVEGSLPPKVSVVLKCKMSAYQAAIYDWVKTTGTLRLDPDDEAQRIAGNSKRLARAFAPLQNKCMELRKVCNHPYLNYPPRYHIQGDMSVRACGKLWILDRILVKLHKTGHRVLLFSTMTRLLDILEDYLQWRRLVYRRIDGMTTLEARESAIVEFNRPGSDCFIFLLSIRAAGRGLNLQTADTVIVYDPDPNPKNEEQAVARAHRIGQKREVRVIYMEAVVENTPSYEKEDELRSGGSLDEKDDEMAGKDRYVGSVESLVRNNIQQHKIDMADEVINAGRFDQRTTQEERRLTLEALLHDEERYQQTVHDVPTLQEVNRMIARTDEELELFDKMDEEWKWAGDLLPHHKVPKWMRVGSREVNAAIEATSKEAMKKGFLGAVGTQEAEDQLKHQETKGPVAVKALEKRSKSTSRYKNYREVEIDDDFYPEKEVEEIEEDERESVIEEVLTAANADDEEEEEGGIDEGEDQDEAMLDAEDGEEEEEIIEEVIEEVEDDDGEEEEEEAEEENAGEEGELVPEVSSDDGEMSPVKPQRGAASNQSKKFASLSALESRPSRAEEGDELEEGEIAASVDSDQRSESWVDGREEAEEIAEDEEDYTVQPQKKRKRSRSHRRTAQLDGLGERETSNGSFIDREAHPLLSFRSNTRMEQKTLPWSNFGTVDPAPSYEKTDHWGGAAKKRSVNVPEAQAPARPRIVFKHSRANGLQEPVAEPDLMRDNRTARTQAGLLGSYSGDKGRLPEGQQKKCKSVLSKLHGAVNKDGRQIAALFLELPKRSELPDYYKVIARPINSHAIEEKLDRLDYPSVLEFASDVHLMIDNAVRYYSTSAEVQADARRLQALFDSRMKLMFPELDLSSARVRSYAPILPPQVPSVSGSRGVPQTPVVTGPRGIIQAPIVTGPRGVRRPPAVIEPAPVETPPSNPRSSTRISLVRHPAPPQALEEAPLPVPKQEGKKGKKGGKEKSKDKKSKSKSKAKNSAKEKELVEEAEAGSDGGDQRIMHPVDLVIHKKKRKGREHTGSRTVNVSSQLGQLNAEEMRETSARGFCVGPSGNTGRGFQQQAAPRSRAPAASPASSRRSAPQPDMKVGAAVTVLKKSRSDGGKRRPSHP</sequence>
<feature type="compositionally biased region" description="Low complexity" evidence="7">
    <location>
        <begin position="45"/>
        <end position="104"/>
    </location>
</feature>
<dbReference type="PROSITE" id="PS50014">
    <property type="entry name" value="BROMODOMAIN_2"/>
    <property type="match status" value="1"/>
</dbReference>
<dbReference type="SMART" id="SM00297">
    <property type="entry name" value="BROMO"/>
    <property type="match status" value="1"/>
</dbReference>
<evidence type="ECO:0000259" key="11">
    <source>
        <dbReference type="PROSITE" id="PS51666"/>
    </source>
</evidence>
<dbReference type="GO" id="GO:0005634">
    <property type="term" value="C:nucleus"/>
    <property type="evidence" value="ECO:0007669"/>
    <property type="project" value="UniProtKB-SubCell"/>
</dbReference>
<evidence type="ECO:0000259" key="8">
    <source>
        <dbReference type="PROSITE" id="PS50014"/>
    </source>
</evidence>
<evidence type="ECO:0000313" key="12">
    <source>
        <dbReference type="EMBL" id="KAG0590943.1"/>
    </source>
</evidence>
<comment type="caution">
    <text evidence="12">The sequence shown here is derived from an EMBL/GenBank/DDBJ whole genome shotgun (WGS) entry which is preliminary data.</text>
</comment>
<feature type="domain" description="Helicase ATP-binding" evidence="9">
    <location>
        <begin position="1131"/>
        <end position="1296"/>
    </location>
</feature>
<feature type="compositionally biased region" description="Low complexity" evidence="7">
    <location>
        <begin position="27"/>
        <end position="37"/>
    </location>
</feature>
<feature type="compositionally biased region" description="Low complexity" evidence="7">
    <location>
        <begin position="9"/>
        <end position="20"/>
    </location>
</feature>
<reference evidence="12" key="1">
    <citation type="submission" date="2020-06" db="EMBL/GenBank/DDBJ databases">
        <title>WGS assembly of Ceratodon purpureus strain R40.</title>
        <authorList>
            <person name="Carey S.B."/>
            <person name="Jenkins J."/>
            <person name="Shu S."/>
            <person name="Lovell J.T."/>
            <person name="Sreedasyam A."/>
            <person name="Maumus F."/>
            <person name="Tiley G.P."/>
            <person name="Fernandez-Pozo N."/>
            <person name="Barry K."/>
            <person name="Chen C."/>
            <person name="Wang M."/>
            <person name="Lipzen A."/>
            <person name="Daum C."/>
            <person name="Saski C.A."/>
            <person name="Payton A.C."/>
            <person name="Mcbreen J.C."/>
            <person name="Conrad R.E."/>
            <person name="Kollar L.M."/>
            <person name="Olsson S."/>
            <person name="Huttunen S."/>
            <person name="Landis J.B."/>
            <person name="Wickett N.J."/>
            <person name="Johnson M.G."/>
            <person name="Rensing S.A."/>
            <person name="Grimwood J."/>
            <person name="Schmutz J."/>
            <person name="Mcdaniel S.F."/>
        </authorList>
    </citation>
    <scope>NUCLEOTIDE SEQUENCE</scope>
    <source>
        <strain evidence="12">R40</strain>
    </source>
</reference>
<accession>A0A8T0J7W3</accession>
<dbReference type="PRINTS" id="PR00503">
    <property type="entry name" value="BROMODOMAIN"/>
</dbReference>
<feature type="compositionally biased region" description="Acidic residues" evidence="7">
    <location>
        <begin position="1938"/>
        <end position="1950"/>
    </location>
</feature>
<feature type="compositionally biased region" description="Polar residues" evidence="7">
    <location>
        <begin position="191"/>
        <end position="224"/>
    </location>
</feature>
<dbReference type="InterPro" id="IPR018359">
    <property type="entry name" value="Bromodomain_CS"/>
</dbReference>
<dbReference type="Pfam" id="PF00439">
    <property type="entry name" value="Bromodomain"/>
    <property type="match status" value="1"/>
</dbReference>
<feature type="region of interest" description="Disordered" evidence="7">
    <location>
        <begin position="1"/>
        <end position="121"/>
    </location>
</feature>
<dbReference type="Gene3D" id="1.20.5.170">
    <property type="match status" value="1"/>
</dbReference>
<dbReference type="CDD" id="cd04369">
    <property type="entry name" value="Bromodomain"/>
    <property type="match status" value="1"/>
</dbReference>
<keyword evidence="3" id="KW-0804">Transcription</keyword>
<dbReference type="Gene3D" id="1.20.920.10">
    <property type="entry name" value="Bromodomain-like"/>
    <property type="match status" value="1"/>
</dbReference>
<dbReference type="SMART" id="SM00490">
    <property type="entry name" value="HELICc"/>
    <property type="match status" value="1"/>
</dbReference>
<feature type="compositionally biased region" description="Polar residues" evidence="7">
    <location>
        <begin position="2370"/>
        <end position="2381"/>
    </location>
</feature>
<dbReference type="PROSITE" id="PS51666">
    <property type="entry name" value="QLQ"/>
    <property type="match status" value="1"/>
</dbReference>
<dbReference type="Proteomes" id="UP000822688">
    <property type="component" value="Chromosome 1"/>
</dbReference>
<feature type="compositionally biased region" description="Polar residues" evidence="7">
    <location>
        <begin position="531"/>
        <end position="540"/>
    </location>
</feature>
<feature type="region of interest" description="Disordered" evidence="7">
    <location>
        <begin position="1578"/>
        <end position="1597"/>
    </location>
</feature>
<evidence type="ECO:0000256" key="2">
    <source>
        <dbReference type="ARBA" id="ARBA00022801"/>
    </source>
</evidence>
<feature type="region of interest" description="Disordered" evidence="7">
    <location>
        <begin position="510"/>
        <end position="578"/>
    </location>
</feature>
<feature type="domain" description="QLQ" evidence="11">
    <location>
        <begin position="580"/>
        <end position="619"/>
    </location>
</feature>
<dbReference type="Gene3D" id="3.40.50.10810">
    <property type="entry name" value="Tandem AAA-ATPase domain"/>
    <property type="match status" value="1"/>
</dbReference>
<evidence type="ECO:0000259" key="9">
    <source>
        <dbReference type="PROSITE" id="PS51192"/>
    </source>
</evidence>
<dbReference type="PROSITE" id="PS51192">
    <property type="entry name" value="HELICASE_ATP_BIND_1"/>
    <property type="match status" value="1"/>
</dbReference>
<dbReference type="InterPro" id="IPR027417">
    <property type="entry name" value="P-loop_NTPase"/>
</dbReference>
<feature type="compositionally biased region" description="Low complexity" evidence="7">
    <location>
        <begin position="2408"/>
        <end position="2432"/>
    </location>
</feature>
<evidence type="ECO:0000256" key="5">
    <source>
        <dbReference type="ARBA" id="ARBA00023242"/>
    </source>
</evidence>
<dbReference type="PANTHER" id="PTHR10799">
    <property type="entry name" value="SNF2/RAD54 HELICASE FAMILY"/>
    <property type="match status" value="1"/>
</dbReference>
<organism evidence="12 13">
    <name type="scientific">Ceratodon purpureus</name>
    <name type="common">Fire moss</name>
    <name type="synonym">Dicranum purpureum</name>
    <dbReference type="NCBI Taxonomy" id="3225"/>
    <lineage>
        <taxon>Eukaryota</taxon>
        <taxon>Viridiplantae</taxon>
        <taxon>Streptophyta</taxon>
        <taxon>Embryophyta</taxon>
        <taxon>Bryophyta</taxon>
        <taxon>Bryophytina</taxon>
        <taxon>Bryopsida</taxon>
        <taxon>Dicranidae</taxon>
        <taxon>Pseudoditrichales</taxon>
        <taxon>Ditrichaceae</taxon>
        <taxon>Ceratodon</taxon>
    </lineage>
</organism>
<dbReference type="PROSITE" id="PS00633">
    <property type="entry name" value="BROMODOMAIN_1"/>
    <property type="match status" value="1"/>
</dbReference>
<protein>
    <submittedName>
        <fullName evidence="12">Uncharacterized protein</fullName>
    </submittedName>
</protein>
<dbReference type="SUPFAM" id="SSF47370">
    <property type="entry name" value="Bromodomain"/>
    <property type="match status" value="1"/>
</dbReference>
<name>A0A8T0J7W3_CERPU</name>
<feature type="compositionally biased region" description="Basic residues" evidence="7">
    <location>
        <begin position="1955"/>
        <end position="1967"/>
    </location>
</feature>
<dbReference type="EMBL" id="CM026421">
    <property type="protein sequence ID" value="KAG0590943.1"/>
    <property type="molecule type" value="Genomic_DNA"/>
</dbReference>
<keyword evidence="2" id="KW-0378">Hydrolase</keyword>
<dbReference type="InterPro" id="IPR036427">
    <property type="entry name" value="Bromodomain-like_sf"/>
</dbReference>
<feature type="region of interest" description="Disordered" evidence="7">
    <location>
        <begin position="286"/>
        <end position="369"/>
    </location>
</feature>
<keyword evidence="13" id="KW-1185">Reference proteome</keyword>
<dbReference type="InterPro" id="IPR049730">
    <property type="entry name" value="SNF2/RAD54-like_C"/>
</dbReference>
<dbReference type="OrthoDB" id="6017at2759"/>
<keyword evidence="3" id="KW-0805">Transcription regulation</keyword>
<gene>
    <name evidence="12" type="ORF">KC19_1G137900</name>
</gene>
<feature type="region of interest" description="Disordered" evidence="7">
    <location>
        <begin position="162"/>
        <end position="224"/>
    </location>
</feature>
<feature type="compositionally biased region" description="Polar residues" evidence="7">
    <location>
        <begin position="338"/>
        <end position="353"/>
    </location>
</feature>
<feature type="region of interest" description="Disordered" evidence="7">
    <location>
        <begin position="243"/>
        <end position="262"/>
    </location>
</feature>
<dbReference type="InterPro" id="IPR001650">
    <property type="entry name" value="Helicase_C-like"/>
</dbReference>
<evidence type="ECO:0000259" key="10">
    <source>
        <dbReference type="PROSITE" id="PS51194"/>
    </source>
</evidence>
<feature type="compositionally biased region" description="Basic and acidic residues" evidence="7">
    <location>
        <begin position="1973"/>
        <end position="1985"/>
    </location>
</feature>
<dbReference type="InterPro" id="IPR000330">
    <property type="entry name" value="SNF2_N"/>
</dbReference>
<dbReference type="GO" id="GO:0005524">
    <property type="term" value="F:ATP binding"/>
    <property type="evidence" value="ECO:0007669"/>
    <property type="project" value="InterPro"/>
</dbReference>
<feature type="domain" description="Helicase C-terminal" evidence="10">
    <location>
        <begin position="1449"/>
        <end position="1602"/>
    </location>
</feature>
<dbReference type="SMART" id="SM00487">
    <property type="entry name" value="DEXDc"/>
    <property type="match status" value="1"/>
</dbReference>
<feature type="compositionally biased region" description="Low complexity" evidence="7">
    <location>
        <begin position="112"/>
        <end position="121"/>
    </location>
</feature>
<dbReference type="InterPro" id="IPR038718">
    <property type="entry name" value="SNF2-like_sf"/>
</dbReference>
<evidence type="ECO:0000256" key="4">
    <source>
        <dbReference type="ARBA" id="ARBA00023117"/>
    </source>
</evidence>
<dbReference type="FunFam" id="3.40.50.10810:FF:000017">
    <property type="entry name" value="ATP-dependent helicase BRM"/>
    <property type="match status" value="1"/>
</dbReference>
<feature type="compositionally biased region" description="Basic and acidic residues" evidence="7">
    <location>
        <begin position="661"/>
        <end position="671"/>
    </location>
</feature>
<feature type="domain" description="Bromo" evidence="8">
    <location>
        <begin position="2112"/>
        <end position="2182"/>
    </location>
</feature>
<dbReference type="SUPFAM" id="SSF52540">
    <property type="entry name" value="P-loop containing nucleoside triphosphate hydrolases"/>
    <property type="match status" value="2"/>
</dbReference>
<dbReference type="PROSITE" id="PS51194">
    <property type="entry name" value="HELICASE_CTER"/>
    <property type="match status" value="1"/>
</dbReference>